<dbReference type="GO" id="GO:0003852">
    <property type="term" value="F:2-isopropylmalate synthase activity"/>
    <property type="evidence" value="ECO:0007669"/>
    <property type="project" value="InterPro"/>
</dbReference>
<accession>A0A4F7AIQ7</accession>
<dbReference type="Gene3D" id="3.20.20.70">
    <property type="entry name" value="Aldolase class I"/>
    <property type="match status" value="1"/>
</dbReference>
<keyword evidence="3" id="KW-0432">Leucine biosynthesis</keyword>
<sequence>MNFQLAKYSLLKKFSENIEFTTPGEYGAIFKYLIENVKTDRQIICSPHCHDDLGMAVANSLAAVKNGAGRVEGTINGIRERAGNAALEEIAVALNIRQDYYQVETSIVLNETINTSEMVSRFSGIHQDGVLKNPLTYEIITPELVGVKIPLGKLSGRHAFVEKLRELALDFTEEDIKPLFAKFKALADKKQEITDADTRALVAGTMVENPEGFHFDDLQLQTHADNDIEALVSLANMDGEKVEFNATGQGSVEAIFNAIDKFFNQSVRLVSYTIDAVTDGIDAQDRVLVTVENRDIETIFNAAGLDFDVLKASAIAYINANTFVQKENAGEMGCSVSYHDMPSV</sequence>
<evidence type="ECO:0000313" key="9">
    <source>
        <dbReference type="EMBL" id="MTW23355.1"/>
    </source>
</evidence>
<dbReference type="Pfam" id="PF22617">
    <property type="entry name" value="HCS_D2"/>
    <property type="match status" value="1"/>
</dbReference>
<organism evidence="9 10">
    <name type="scientific">Streptococcus pneumoniae</name>
    <dbReference type="NCBI Taxonomy" id="1313"/>
    <lineage>
        <taxon>Bacteria</taxon>
        <taxon>Bacillati</taxon>
        <taxon>Bacillota</taxon>
        <taxon>Bacilli</taxon>
        <taxon>Lactobacillales</taxon>
        <taxon>Streptococcaceae</taxon>
        <taxon>Streptococcus</taxon>
    </lineage>
</organism>
<evidence type="ECO:0000256" key="4">
    <source>
        <dbReference type="ARBA" id="ARBA00022605"/>
    </source>
</evidence>
<keyword evidence="5" id="KW-0808">Transferase</keyword>
<evidence type="ECO:0000256" key="7">
    <source>
        <dbReference type="ARBA" id="ARBA00023304"/>
    </source>
</evidence>
<evidence type="ECO:0000256" key="3">
    <source>
        <dbReference type="ARBA" id="ARBA00022430"/>
    </source>
</evidence>
<evidence type="ECO:0000256" key="2">
    <source>
        <dbReference type="ARBA" id="ARBA00018198"/>
    </source>
</evidence>
<dbReference type="Pfam" id="PF08502">
    <property type="entry name" value="LeuA_dimer"/>
    <property type="match status" value="1"/>
</dbReference>
<dbReference type="InterPro" id="IPR054691">
    <property type="entry name" value="LeuA/HCS_post-cat"/>
</dbReference>
<keyword evidence="7" id="KW-0100">Branched-chain amino acid biosynthesis</keyword>
<evidence type="ECO:0000256" key="5">
    <source>
        <dbReference type="ARBA" id="ARBA00022679"/>
    </source>
</evidence>
<evidence type="ECO:0000259" key="8">
    <source>
        <dbReference type="PROSITE" id="PS50991"/>
    </source>
</evidence>
<feature type="domain" description="Pyruvate carboxyltransferase" evidence="8">
    <location>
        <begin position="1"/>
        <end position="113"/>
    </location>
</feature>
<dbReference type="Pfam" id="PF00682">
    <property type="entry name" value="HMGL-like"/>
    <property type="match status" value="1"/>
</dbReference>
<comment type="similarity">
    <text evidence="1">Belongs to the alpha-IPM synthase/homocitrate synthase family. LeuA type 1 subfamily.</text>
</comment>
<name>A0A4F7AIQ7_STREE</name>
<protein>
    <recommendedName>
        <fullName evidence="2">2-isopropylmalate synthase</fullName>
    </recommendedName>
</protein>
<dbReference type="Gene3D" id="3.30.160.270">
    <property type="match status" value="1"/>
</dbReference>
<dbReference type="GO" id="GO:0009098">
    <property type="term" value="P:L-leucine biosynthetic process"/>
    <property type="evidence" value="ECO:0007669"/>
    <property type="project" value="UniProtKB-KW"/>
</dbReference>
<dbReference type="InterPro" id="IPR050073">
    <property type="entry name" value="2-IPM_HCS-like"/>
</dbReference>
<dbReference type="SMART" id="SM00917">
    <property type="entry name" value="LeuA_dimer"/>
    <property type="match status" value="1"/>
</dbReference>
<dbReference type="Proteomes" id="UP000490982">
    <property type="component" value="Unassembled WGS sequence"/>
</dbReference>
<dbReference type="SUPFAM" id="SSF110921">
    <property type="entry name" value="2-isopropylmalate synthase LeuA, allosteric (dimerisation) domain"/>
    <property type="match status" value="1"/>
</dbReference>
<gene>
    <name evidence="9" type="ORF">GM537_00265</name>
</gene>
<dbReference type="InterPro" id="IPR000891">
    <property type="entry name" value="PYR_CT"/>
</dbReference>
<evidence type="ECO:0000256" key="1">
    <source>
        <dbReference type="ARBA" id="ARBA00009396"/>
    </source>
</evidence>
<comment type="caution">
    <text evidence="9">The sequence shown here is derived from an EMBL/GenBank/DDBJ whole genome shotgun (WGS) entry which is preliminary data.</text>
</comment>
<dbReference type="AlphaFoldDB" id="A0A4F7AIQ7"/>
<proteinExistence type="inferred from homology"/>
<evidence type="ECO:0000256" key="6">
    <source>
        <dbReference type="ARBA" id="ARBA00023211"/>
    </source>
</evidence>
<dbReference type="InterPro" id="IPR013785">
    <property type="entry name" value="Aldolase_TIM"/>
</dbReference>
<dbReference type="InterPro" id="IPR036230">
    <property type="entry name" value="LeuA_allosteric_dom_sf"/>
</dbReference>
<evidence type="ECO:0000313" key="10">
    <source>
        <dbReference type="Proteomes" id="UP000490982"/>
    </source>
</evidence>
<dbReference type="EMBL" id="WNHS01000001">
    <property type="protein sequence ID" value="MTW23355.1"/>
    <property type="molecule type" value="Genomic_DNA"/>
</dbReference>
<dbReference type="SUPFAM" id="SSF51569">
    <property type="entry name" value="Aldolase"/>
    <property type="match status" value="1"/>
</dbReference>
<dbReference type="PANTHER" id="PTHR10277">
    <property type="entry name" value="HOMOCITRATE SYNTHASE-RELATED"/>
    <property type="match status" value="1"/>
</dbReference>
<keyword evidence="6" id="KW-0464">Manganese</keyword>
<dbReference type="PANTHER" id="PTHR10277:SF9">
    <property type="entry name" value="2-ISOPROPYLMALATE SYNTHASE 1, CHLOROPLASTIC-RELATED"/>
    <property type="match status" value="1"/>
</dbReference>
<dbReference type="PROSITE" id="PS50991">
    <property type="entry name" value="PYR_CT"/>
    <property type="match status" value="1"/>
</dbReference>
<keyword evidence="4" id="KW-0028">Amino-acid biosynthesis</keyword>
<dbReference type="InterPro" id="IPR013709">
    <property type="entry name" value="2-isopropylmalate_synth_dimer"/>
</dbReference>
<reference evidence="9 10" key="1">
    <citation type="submission" date="2019-11" db="EMBL/GenBank/DDBJ databases">
        <title>Growth characteristics of pneumococcus vary with the chemical composition of the capsule and with environmental conditions.</title>
        <authorList>
            <person name="Tothpal A."/>
            <person name="Desobry K."/>
            <person name="Joshi S."/>
            <person name="Wyllie A.L."/>
            <person name="Weinberger D.M."/>
        </authorList>
    </citation>
    <scope>NUCLEOTIDE SEQUENCE [LARGE SCALE GENOMIC DNA]</scope>
    <source>
        <strain evidence="10">pnumococcus23A</strain>
    </source>
</reference>